<dbReference type="Pfam" id="PF01423">
    <property type="entry name" value="LSM"/>
    <property type="match status" value="1"/>
</dbReference>
<dbReference type="EMBL" id="LASV01000733">
    <property type="protein sequence ID" value="KKA16844.1"/>
    <property type="molecule type" value="Genomic_DNA"/>
</dbReference>
<comment type="subunit">
    <text evidence="3">Component of the heptameric LSM1-LSM7 complex, which consists of LSM1, LSM2, LSM3, LSM4, LSM5, LSM6 and LSM7. Component of the heptameric LSM2-LSM8 complex, which consists of LSM2, LSM3, LSM4, LSM5, LSM6, LSM7 and LSM8. The LSm subunits form a seven-membered ring structure with a doughnut shape.</text>
</comment>
<dbReference type="SMART" id="SM00651">
    <property type="entry name" value="Sm"/>
    <property type="match status" value="1"/>
</dbReference>
<name>A0A0F4YFC1_RASE3</name>
<dbReference type="Pfam" id="PF13812">
    <property type="entry name" value="PPR_3"/>
    <property type="match status" value="1"/>
</dbReference>
<reference evidence="7 8" key="1">
    <citation type="submission" date="2015-04" db="EMBL/GenBank/DDBJ databases">
        <authorList>
            <person name="Heijne W.H."/>
            <person name="Fedorova N.D."/>
            <person name="Nierman W.C."/>
            <person name="Vollebregt A.W."/>
            <person name="Zhao Z."/>
            <person name="Wu L."/>
            <person name="Kumar M."/>
            <person name="Stam H."/>
            <person name="van den Berg M.A."/>
            <person name="Pel H.J."/>
        </authorList>
    </citation>
    <scope>NUCLEOTIDE SEQUENCE [LARGE SCALE GENOMIC DNA]</scope>
    <source>
        <strain evidence="7 8">CBS 393.64</strain>
    </source>
</reference>
<dbReference type="InterPro" id="IPR047575">
    <property type="entry name" value="Sm"/>
</dbReference>
<dbReference type="PROSITE" id="PS51375">
    <property type="entry name" value="PPR"/>
    <property type="match status" value="1"/>
</dbReference>
<evidence type="ECO:0000256" key="4">
    <source>
        <dbReference type="PROSITE-ProRule" id="PRU00708"/>
    </source>
</evidence>
<evidence type="ECO:0000313" key="8">
    <source>
        <dbReference type="Proteomes" id="UP000053958"/>
    </source>
</evidence>
<feature type="compositionally biased region" description="Basic and acidic residues" evidence="5">
    <location>
        <begin position="241"/>
        <end position="253"/>
    </location>
</feature>
<dbReference type="GO" id="GO:0003723">
    <property type="term" value="F:RNA binding"/>
    <property type="evidence" value="ECO:0007669"/>
    <property type="project" value="InterPro"/>
</dbReference>
<dbReference type="Pfam" id="PF23276">
    <property type="entry name" value="TPR_24"/>
    <property type="match status" value="1"/>
</dbReference>
<keyword evidence="2" id="KW-0677">Repeat</keyword>
<feature type="compositionally biased region" description="Polar residues" evidence="5">
    <location>
        <begin position="254"/>
        <end position="272"/>
    </location>
</feature>
<dbReference type="InterPro" id="IPR011990">
    <property type="entry name" value="TPR-like_helical_dom_sf"/>
</dbReference>
<dbReference type="PROSITE" id="PS52002">
    <property type="entry name" value="SM"/>
    <property type="match status" value="1"/>
</dbReference>
<evidence type="ECO:0000259" key="6">
    <source>
        <dbReference type="PROSITE" id="PS52002"/>
    </source>
</evidence>
<dbReference type="AlphaFoldDB" id="A0A0F4YFC1"/>
<feature type="repeat" description="PPR" evidence="4">
    <location>
        <begin position="663"/>
        <end position="697"/>
    </location>
</feature>
<feature type="domain" description="Sm" evidence="6">
    <location>
        <begin position="2"/>
        <end position="75"/>
    </location>
</feature>
<dbReference type="GO" id="GO:0005681">
    <property type="term" value="C:spliceosomal complex"/>
    <property type="evidence" value="ECO:0007669"/>
    <property type="project" value="UniProtKB-KW"/>
</dbReference>
<keyword evidence="1" id="KW-0507">mRNA processing</keyword>
<dbReference type="InterPro" id="IPR002885">
    <property type="entry name" value="PPR_rpt"/>
</dbReference>
<evidence type="ECO:0000313" key="7">
    <source>
        <dbReference type="EMBL" id="KKA16844.1"/>
    </source>
</evidence>
<protein>
    <recommendedName>
        <fullName evidence="6">Sm domain-containing protein</fullName>
    </recommendedName>
</protein>
<proteinExistence type="predicted"/>
<dbReference type="RefSeq" id="XP_013323456.1">
    <property type="nucleotide sequence ID" value="XM_013468002.1"/>
</dbReference>
<dbReference type="CDD" id="cd01723">
    <property type="entry name" value="LSm4"/>
    <property type="match status" value="1"/>
</dbReference>
<dbReference type="Gene3D" id="1.25.40.10">
    <property type="entry name" value="Tetratricopeptide repeat domain"/>
    <property type="match status" value="3"/>
</dbReference>
<sequence length="765" mass="86702">MLPLGLLTAAQGHPMLVELKNGETLNGHLVNCDNWMNLTLKEVVQTSPEGDRFFRLPEVYVRGNNVRDNRSAARNKCLRIGAVVVHRSEATAARETETVVEDEEDGPVVVAEVEPARPIKSIEKNEIRYPCDKSSEWMCDDTFGQIRQAWYWRIVAAYQEKGGTFWDSRLEMRRGNLRVDGLWYCLCPSFCHSSLRQPFPSFVSRRASPTRCRVSNLAPDAAPGIRRYSSAGGSDTAQTERASEELSKNHARESVSSAQSPTSAEEVQQQQDDQPKIRITRYFARDPALVRVPQSISQKSTEDLENYLNQVTSEKSPKMLTVTAVLRALIAERHIEPKVRHYRALILANTDPRYGSPENVRWLLQEMEENGIAADSSTLHAALQALAVHPDYLLRQEVLRTLRDRWLSLSPTGWHHLVAGLIREQQFELALDHLDHMARMEIPVQSWLHALLVYKMCELEDFDQVYDLMSSRASQQQDISMDLWLYVLDEASEALHHKTTRYVWKQVVELGYLNPSYGVCGNVLTVASRTGDTDLAASVIRFLVKTEVPLTLEDYEKLAETHVMAGDLQAAFDTLCLMHNAGIQLEESSTRSILTYMVQKKLKPQLAWETLKRLKAQGRNVPVGCANVVIEYCEHELARDQGAVDKAIKFYKELYDLCSSPADVTTYNCLISLSRRAKRSDACMFVVKEMAALGVTPDITTFELLILMCLELENFRSAYMYFQDLLDRGWTLSDSTCAKIRELCQGSEDEFAVRLVSHPMLSILG</sequence>
<keyword evidence="1" id="KW-0508">mRNA splicing</keyword>
<organism evidence="7 8">
    <name type="scientific">Rasamsonia emersonii (strain ATCC 16479 / CBS 393.64 / IMI 116815)</name>
    <dbReference type="NCBI Taxonomy" id="1408163"/>
    <lineage>
        <taxon>Eukaryota</taxon>
        <taxon>Fungi</taxon>
        <taxon>Dikarya</taxon>
        <taxon>Ascomycota</taxon>
        <taxon>Pezizomycotina</taxon>
        <taxon>Eurotiomycetes</taxon>
        <taxon>Eurotiomycetidae</taxon>
        <taxon>Eurotiales</taxon>
        <taxon>Trichocomaceae</taxon>
        <taxon>Rasamsonia</taxon>
    </lineage>
</organism>
<keyword evidence="1" id="KW-0747">Spliceosome</keyword>
<dbReference type="GO" id="GO:0000956">
    <property type="term" value="P:nuclear-transcribed mRNA catabolic process"/>
    <property type="evidence" value="ECO:0007669"/>
    <property type="project" value="InterPro"/>
</dbReference>
<feature type="region of interest" description="Disordered" evidence="5">
    <location>
        <begin position="223"/>
        <end position="275"/>
    </location>
</feature>
<evidence type="ECO:0000256" key="1">
    <source>
        <dbReference type="ARBA" id="ARBA00022728"/>
    </source>
</evidence>
<dbReference type="STRING" id="1408163.A0A0F4YFC1"/>
<dbReference type="PANTHER" id="PTHR47939:SF5">
    <property type="entry name" value="PENTACOTRIPEPTIDE-REPEAT REGION OF PRORP DOMAIN-CONTAINING PROTEIN"/>
    <property type="match status" value="1"/>
</dbReference>
<evidence type="ECO:0000256" key="3">
    <source>
        <dbReference type="ARBA" id="ARBA00025892"/>
    </source>
</evidence>
<dbReference type="InterPro" id="IPR001163">
    <property type="entry name" value="Sm_dom_euk/arc"/>
</dbReference>
<dbReference type="Gene3D" id="2.30.30.100">
    <property type="match status" value="1"/>
</dbReference>
<dbReference type="PANTHER" id="PTHR47939">
    <property type="entry name" value="MEMBRANE-ASSOCIATED SALT-INDUCIBLE PROTEIN-LIKE"/>
    <property type="match status" value="1"/>
</dbReference>
<dbReference type="InterPro" id="IPR010920">
    <property type="entry name" value="LSM_dom_sf"/>
</dbReference>
<evidence type="ECO:0000256" key="2">
    <source>
        <dbReference type="ARBA" id="ARBA00022737"/>
    </source>
</evidence>
<dbReference type="InterPro" id="IPR050667">
    <property type="entry name" value="PPR-containing_protein"/>
</dbReference>
<accession>A0A0F4YFC1</accession>
<dbReference type="Proteomes" id="UP000053958">
    <property type="component" value="Unassembled WGS sequence"/>
</dbReference>
<feature type="compositionally biased region" description="Polar residues" evidence="5">
    <location>
        <begin position="231"/>
        <end position="240"/>
    </location>
</feature>
<dbReference type="GeneID" id="25321493"/>
<dbReference type="OrthoDB" id="747253at2759"/>
<dbReference type="InterPro" id="IPR057027">
    <property type="entry name" value="TPR_mt"/>
</dbReference>
<dbReference type="SUPFAM" id="SSF50182">
    <property type="entry name" value="Sm-like ribonucleoproteins"/>
    <property type="match status" value="1"/>
</dbReference>
<keyword evidence="8" id="KW-1185">Reference proteome</keyword>
<comment type="caution">
    <text evidence="7">The sequence shown here is derived from an EMBL/GenBank/DDBJ whole genome shotgun (WGS) entry which is preliminary data.</text>
</comment>
<gene>
    <name evidence="7" type="ORF">T310_9561</name>
</gene>
<dbReference type="GO" id="GO:0000398">
    <property type="term" value="P:mRNA splicing, via spliceosome"/>
    <property type="evidence" value="ECO:0007669"/>
    <property type="project" value="InterPro"/>
</dbReference>
<dbReference type="InterPro" id="IPR034101">
    <property type="entry name" value="Lsm4"/>
</dbReference>
<evidence type="ECO:0000256" key="5">
    <source>
        <dbReference type="SAM" id="MobiDB-lite"/>
    </source>
</evidence>